<dbReference type="CDD" id="cd07262">
    <property type="entry name" value="VOC_like"/>
    <property type="match status" value="1"/>
</dbReference>
<dbReference type="Proteomes" id="UP000297025">
    <property type="component" value="Chromosome"/>
</dbReference>
<feature type="domain" description="VOC" evidence="1">
    <location>
        <begin position="1"/>
        <end position="119"/>
    </location>
</feature>
<dbReference type="AlphaFoldDB" id="A0A4P7UCJ6"/>
<protein>
    <submittedName>
        <fullName evidence="2">Glyoxalase/bleomycin resistance protein</fullName>
    </submittedName>
    <submittedName>
        <fullName evidence="3">VOC family protein</fullName>
    </submittedName>
</protein>
<gene>
    <name evidence="3" type="ORF">E2C04_13120</name>
    <name evidence="2" type="ORF">GCM10007231_28530</name>
</gene>
<reference evidence="5" key="3">
    <citation type="journal article" date="2019" name="Int. J. Syst. Evol. Microbiol.">
        <title>The Global Catalogue of Microorganisms (GCM) 10K type strain sequencing project: providing services to taxonomists for standard genome sequencing and annotation.</title>
        <authorList>
            <consortium name="The Broad Institute Genomics Platform"/>
            <consortium name="The Broad Institute Genome Sequencing Center for Infectious Disease"/>
            <person name="Wu L."/>
            <person name="Ma J."/>
        </authorList>
    </citation>
    <scope>NUCLEOTIDE SEQUENCE [LARGE SCALE GENOMIC DNA]</scope>
    <source>
        <strain evidence="5">CCM 7403</strain>
    </source>
</reference>
<dbReference type="Proteomes" id="UP000630594">
    <property type="component" value="Unassembled WGS sequence"/>
</dbReference>
<evidence type="ECO:0000259" key="1">
    <source>
        <dbReference type="PROSITE" id="PS51819"/>
    </source>
</evidence>
<reference evidence="2" key="5">
    <citation type="submission" date="2024-05" db="EMBL/GenBank/DDBJ databases">
        <authorList>
            <person name="Sun Q."/>
            <person name="Sedlacek I."/>
        </authorList>
    </citation>
    <scope>NUCLEOTIDE SEQUENCE</scope>
    <source>
        <strain evidence="2">CCM 7403</strain>
    </source>
</reference>
<evidence type="ECO:0000313" key="4">
    <source>
        <dbReference type="Proteomes" id="UP000297025"/>
    </source>
</evidence>
<reference evidence="3 4" key="1">
    <citation type="journal article" date="2008" name="Int. J. Syst. Evol. Microbiol.">
        <title>Nocardioides daphniae sp. nov., isolated from Daphnia cucullata (Crustacea: Cladocera).</title>
        <authorList>
            <person name="Toth E.M."/>
            <person name="Keki Z."/>
            <person name="Homonnay Z.G."/>
            <person name="Borsodi A.K."/>
            <person name="Marialigeti K."/>
            <person name="Schumann P."/>
        </authorList>
    </citation>
    <scope>NUCLEOTIDE SEQUENCE [LARGE SCALE GENOMIC DNA]</scope>
    <source>
        <strain evidence="3 4">JCM 16608</strain>
    </source>
</reference>
<reference evidence="2" key="2">
    <citation type="journal article" date="2014" name="Int. J. Syst. Evol. Microbiol.">
        <title>Complete genome of a new Firmicutes species belonging to the dominant human colonic microbiota ('Ruminococcus bicirculans') reveals two chromosomes and a selective capacity to utilize plant glucans.</title>
        <authorList>
            <consortium name="NISC Comparative Sequencing Program"/>
            <person name="Wegmann U."/>
            <person name="Louis P."/>
            <person name="Goesmann A."/>
            <person name="Henrissat B."/>
            <person name="Duncan S.H."/>
            <person name="Flint H.J."/>
        </authorList>
    </citation>
    <scope>NUCLEOTIDE SEQUENCE</scope>
    <source>
        <strain evidence="2">CCM 7403</strain>
    </source>
</reference>
<dbReference type="SUPFAM" id="SSF54593">
    <property type="entry name" value="Glyoxalase/Bleomycin resistance protein/Dihydroxybiphenyl dioxygenase"/>
    <property type="match status" value="1"/>
</dbReference>
<sequence>MISHLGINRTDMERAGEFYDRTLAVLGHRRLLDHGVAIGYGTTSPDFWIGTFDGIGPNREVHVAFSAADATTVDAWFAEAVACGAEVLHEPRFWPEYHEGYYGAFVRDPDGNNVEACCAVAT</sequence>
<evidence type="ECO:0000313" key="5">
    <source>
        <dbReference type="Proteomes" id="UP000630594"/>
    </source>
</evidence>
<dbReference type="InterPro" id="IPR041581">
    <property type="entry name" value="Glyoxalase_6"/>
</dbReference>
<dbReference type="EMBL" id="BMCK01000005">
    <property type="protein sequence ID" value="GGD27387.1"/>
    <property type="molecule type" value="Genomic_DNA"/>
</dbReference>
<dbReference type="KEGG" id="ndp:E2C04_13120"/>
<evidence type="ECO:0000313" key="3">
    <source>
        <dbReference type="EMBL" id="QCC77890.1"/>
    </source>
</evidence>
<dbReference type="EMBL" id="CP038462">
    <property type="protein sequence ID" value="QCC77890.1"/>
    <property type="molecule type" value="Genomic_DNA"/>
</dbReference>
<name>A0A4P7UCJ6_9ACTN</name>
<dbReference type="PANTHER" id="PTHR35006">
    <property type="entry name" value="GLYOXALASE FAMILY PROTEIN (AFU_ORTHOLOGUE AFUA_5G14830)"/>
    <property type="match status" value="1"/>
</dbReference>
<keyword evidence="5" id="KW-1185">Reference proteome</keyword>
<dbReference type="InterPro" id="IPR029068">
    <property type="entry name" value="Glyas_Bleomycin-R_OHBP_Dase"/>
</dbReference>
<dbReference type="RefSeq" id="WP_135832933.1">
    <property type="nucleotide sequence ID" value="NZ_BMCK01000005.1"/>
</dbReference>
<accession>A0A4P7UCJ6</accession>
<dbReference type="Gene3D" id="3.10.180.10">
    <property type="entry name" value="2,3-Dihydroxybiphenyl 1,2-Dioxygenase, domain 1"/>
    <property type="match status" value="1"/>
</dbReference>
<evidence type="ECO:0000313" key="2">
    <source>
        <dbReference type="EMBL" id="GGD27387.1"/>
    </source>
</evidence>
<reference evidence="3" key="4">
    <citation type="submission" date="2019-03" db="EMBL/GenBank/DDBJ databases">
        <authorList>
            <person name="Huang Y."/>
        </authorList>
    </citation>
    <scope>NUCLEOTIDE SEQUENCE</scope>
    <source>
        <strain evidence="3">JCM 16608</strain>
    </source>
</reference>
<organism evidence="3 4">
    <name type="scientific">Nocardioides daphniae</name>
    <dbReference type="NCBI Taxonomy" id="402297"/>
    <lineage>
        <taxon>Bacteria</taxon>
        <taxon>Bacillati</taxon>
        <taxon>Actinomycetota</taxon>
        <taxon>Actinomycetes</taxon>
        <taxon>Propionibacteriales</taxon>
        <taxon>Nocardioidaceae</taxon>
        <taxon>Nocardioides</taxon>
    </lineage>
</organism>
<dbReference type="PANTHER" id="PTHR35006:SF4">
    <property type="entry name" value="BLR7706 PROTEIN"/>
    <property type="match status" value="1"/>
</dbReference>
<dbReference type="Pfam" id="PF18029">
    <property type="entry name" value="Glyoxalase_6"/>
    <property type="match status" value="1"/>
</dbReference>
<dbReference type="OrthoDB" id="5242506at2"/>
<dbReference type="PROSITE" id="PS51819">
    <property type="entry name" value="VOC"/>
    <property type="match status" value="1"/>
</dbReference>
<dbReference type="InterPro" id="IPR037523">
    <property type="entry name" value="VOC_core"/>
</dbReference>
<proteinExistence type="predicted"/>